<dbReference type="PANTHER" id="PTHR12496:SF2">
    <property type="entry name" value="METHYLTRANSFERASE-LIKE PROTEIN 25B"/>
    <property type="match status" value="1"/>
</dbReference>
<proteinExistence type="predicted"/>
<keyword evidence="2" id="KW-1185">Reference proteome</keyword>
<dbReference type="AlphaFoldDB" id="A0A7J7IWY0"/>
<reference evidence="1" key="1">
    <citation type="submission" date="2020-06" db="EMBL/GenBank/DDBJ databases">
        <title>Draft genome of Bugula neritina, a colonial animal packing powerful symbionts and potential medicines.</title>
        <authorList>
            <person name="Rayko M."/>
        </authorList>
    </citation>
    <scope>NUCLEOTIDE SEQUENCE [LARGE SCALE GENOMIC DNA]</scope>
    <source>
        <strain evidence="1">Kwan_BN1</strain>
    </source>
</reference>
<dbReference type="EMBL" id="VXIV02003351">
    <property type="protein sequence ID" value="KAF6017931.1"/>
    <property type="molecule type" value="Genomic_DNA"/>
</dbReference>
<protein>
    <submittedName>
        <fullName evidence="1">rRNAD1</fullName>
    </submittedName>
</protein>
<evidence type="ECO:0000313" key="1">
    <source>
        <dbReference type="EMBL" id="KAF6017931.1"/>
    </source>
</evidence>
<comment type="caution">
    <text evidence="1">The sequence shown here is derived from an EMBL/GenBank/DDBJ whole genome shotgun (WGS) entry which is preliminary data.</text>
</comment>
<organism evidence="1 2">
    <name type="scientific">Bugula neritina</name>
    <name type="common">Brown bryozoan</name>
    <name type="synonym">Sertularia neritina</name>
    <dbReference type="NCBI Taxonomy" id="10212"/>
    <lineage>
        <taxon>Eukaryota</taxon>
        <taxon>Metazoa</taxon>
        <taxon>Spiralia</taxon>
        <taxon>Lophotrochozoa</taxon>
        <taxon>Bryozoa</taxon>
        <taxon>Gymnolaemata</taxon>
        <taxon>Cheilostomatida</taxon>
        <taxon>Flustrina</taxon>
        <taxon>Buguloidea</taxon>
        <taxon>Bugulidae</taxon>
        <taxon>Bugula</taxon>
    </lineage>
</organism>
<dbReference type="PANTHER" id="PTHR12496">
    <property type="entry name" value="CGI-41 METHYLTRANSFERASE"/>
    <property type="match status" value="1"/>
</dbReference>
<evidence type="ECO:0000313" key="2">
    <source>
        <dbReference type="Proteomes" id="UP000593567"/>
    </source>
</evidence>
<sequence>MKLSCAQTGSTSMEHSGFPMSDFVRSLPHNRNMCSYESLEMGCHFISQYRQRLLASEPSLKRHVVRAALQILLYRRKRKPEIQFRRLKIKNSEQLPFKEYAERAFKRLGMEYDVTSSEIEECESLIESHWRAVVGAYTVRLALAPLVEAYILIDRVLYLWEHGISSSLVPVFDPRISPRNMAIVAVKS</sequence>
<accession>A0A7J7IWY0</accession>
<dbReference type="OrthoDB" id="5875367at2759"/>
<gene>
    <name evidence="1" type="ORF">EB796_023796</name>
</gene>
<name>A0A7J7IWY0_BUGNE</name>
<dbReference type="InterPro" id="IPR052220">
    <property type="entry name" value="METTL25"/>
</dbReference>
<dbReference type="Proteomes" id="UP000593567">
    <property type="component" value="Unassembled WGS sequence"/>
</dbReference>